<comment type="caution">
    <text evidence="10">The sequence shown here is derived from an EMBL/GenBank/DDBJ whole genome shotgun (WGS) entry which is preliminary data.</text>
</comment>
<feature type="domain" description="Glycosyl-hydrolase 97 N-terminal" evidence="8">
    <location>
        <begin position="27"/>
        <end position="289"/>
    </location>
</feature>
<dbReference type="Pfam" id="PF14509">
    <property type="entry name" value="GH97_C"/>
    <property type="match status" value="1"/>
</dbReference>
<evidence type="ECO:0000256" key="6">
    <source>
        <dbReference type="SAM" id="SignalP"/>
    </source>
</evidence>
<dbReference type="Pfam" id="PF14508">
    <property type="entry name" value="GH97_N"/>
    <property type="match status" value="1"/>
</dbReference>
<dbReference type="AlphaFoldDB" id="A0A511YPW6"/>
<dbReference type="PANTHER" id="PTHR35803">
    <property type="entry name" value="GLUCAN 1,4-ALPHA-GLUCOSIDASE SUSB-RELATED"/>
    <property type="match status" value="1"/>
</dbReference>
<reference evidence="10 11" key="1">
    <citation type="submission" date="2019-07" db="EMBL/GenBank/DDBJ databases">
        <title>Whole genome shotgun sequence of Chryseobacterium hagamense NBRC 105253.</title>
        <authorList>
            <person name="Hosoyama A."/>
            <person name="Uohara A."/>
            <person name="Ohji S."/>
            <person name="Ichikawa N."/>
        </authorList>
    </citation>
    <scope>NUCLEOTIDE SEQUENCE [LARGE SCALE GENOMIC DNA]</scope>
    <source>
        <strain evidence="10 11">NBRC 105253</strain>
    </source>
</reference>
<evidence type="ECO:0000313" key="10">
    <source>
        <dbReference type="EMBL" id="GEN77235.1"/>
    </source>
</evidence>
<dbReference type="OrthoDB" id="57532at2"/>
<keyword evidence="3" id="KW-0378">Hydrolase</keyword>
<dbReference type="GO" id="GO:0016798">
    <property type="term" value="F:hydrolase activity, acting on glycosyl bonds"/>
    <property type="evidence" value="ECO:0007669"/>
    <property type="project" value="UniProtKB-KW"/>
</dbReference>
<keyword evidence="4" id="KW-0106">Calcium</keyword>
<evidence type="ECO:0000256" key="3">
    <source>
        <dbReference type="ARBA" id="ARBA00022801"/>
    </source>
</evidence>
<dbReference type="InterPro" id="IPR017853">
    <property type="entry name" value="GH"/>
</dbReference>
<evidence type="ECO:0000256" key="2">
    <source>
        <dbReference type="ARBA" id="ARBA00011245"/>
    </source>
</evidence>
<dbReference type="PANTHER" id="PTHR35803:SF2">
    <property type="entry name" value="RETAINING ALPHA-GALACTOSIDASE"/>
    <property type="match status" value="1"/>
</dbReference>
<dbReference type="InterPro" id="IPR013780">
    <property type="entry name" value="Glyco_hydro_b"/>
</dbReference>
<proteinExistence type="predicted"/>
<dbReference type="SUPFAM" id="SSF51445">
    <property type="entry name" value="(Trans)glycosidases"/>
    <property type="match status" value="1"/>
</dbReference>
<dbReference type="GO" id="GO:0030246">
    <property type="term" value="F:carbohydrate binding"/>
    <property type="evidence" value="ECO:0007669"/>
    <property type="project" value="InterPro"/>
</dbReference>
<evidence type="ECO:0000256" key="1">
    <source>
        <dbReference type="ARBA" id="ARBA00001913"/>
    </source>
</evidence>
<dbReference type="InterPro" id="IPR014718">
    <property type="entry name" value="GH-type_carb-bd"/>
</dbReference>
<dbReference type="Pfam" id="PF10566">
    <property type="entry name" value="Glyco_hydro_97"/>
    <property type="match status" value="1"/>
</dbReference>
<dbReference type="InterPro" id="IPR029486">
    <property type="entry name" value="GH97_N"/>
</dbReference>
<feature type="signal peptide" evidence="6">
    <location>
        <begin position="1"/>
        <end position="21"/>
    </location>
</feature>
<evidence type="ECO:0000256" key="5">
    <source>
        <dbReference type="ARBA" id="ARBA00023295"/>
    </source>
</evidence>
<gene>
    <name evidence="10" type="ORF">CHA01nite_29750</name>
</gene>
<name>A0A511YPW6_9FLAO</name>
<dbReference type="InterPro" id="IPR052720">
    <property type="entry name" value="Glycosyl_hydrolase_97"/>
</dbReference>
<comment type="subunit">
    <text evidence="2">Monomer.</text>
</comment>
<accession>A0A511YPW6</accession>
<dbReference type="Gene3D" id="2.70.98.10">
    <property type="match status" value="1"/>
</dbReference>
<evidence type="ECO:0000259" key="7">
    <source>
        <dbReference type="Pfam" id="PF10566"/>
    </source>
</evidence>
<dbReference type="InterPro" id="IPR029483">
    <property type="entry name" value="GH97_C"/>
</dbReference>
<keyword evidence="11" id="KW-1185">Reference proteome</keyword>
<feature type="domain" description="Glycosyl-hydrolase 97 catalytic" evidence="7">
    <location>
        <begin position="310"/>
        <end position="459"/>
    </location>
</feature>
<keyword evidence="6" id="KW-0732">Signal</keyword>
<evidence type="ECO:0000259" key="8">
    <source>
        <dbReference type="Pfam" id="PF14508"/>
    </source>
</evidence>
<feature type="chain" id="PRO_5022092219" evidence="6">
    <location>
        <begin position="22"/>
        <end position="648"/>
    </location>
</feature>
<sequence>MMIKNICFILFTLLFSTGGRAQTVDISGPDGLLKVTCTLNDGQANYQVKYNNKQVLENSPLGIVTTAGDFGHHLVYTGKEEKPVEKTYQQTRIKKLHNHYKANEVILNFENGKKQKFQIIFRVSNNDIALKYNLPKNGNRSYCIVEEELTGFRFPKATTTFLTPQATPMSGWEHTKPSYEEEYIPDQPIGAPSKYGLGYTFPGLFHIPGAGWALVSETGVRSLYCGSRLSEAKEGLYTVSFPEPGENNGIGSAAPSLALPGETPWRTITVGESLKPVVETSIPFDLVEPLYKPSREYGSGRSTWSWLLWQDASINYEDQKKFIDLSATLGYEFVLIDGWWDKTIGRDKMKELVRYAASKNVGIFLWYNSNGFWNNAPQTPKNRMNTSISRKEEMGWMKSLGIKGIKVDFFGGDKQETMKLYEDILSDANDYGLAVIFHGCTLPRGWERMYPNFVGAEAVLASENLYFTQHANDFEAYNATLHPFIRNSVASMDFGPVLLNQKHNRENNGGTERRTTEIFQLATAVLFQSSVQNFGITPNNLTECPGFVIDFMKKVPAAWEETVFIDGYPGKYVVLARKSCGKWYVTGINAEKEPKKLKLKLPMLADKNVVLYSDKTDRTSRMEKKRIPENGETEVSILSGGGIIITGE</sequence>
<dbReference type="EMBL" id="BJYJ01000020">
    <property type="protein sequence ID" value="GEN77235.1"/>
    <property type="molecule type" value="Genomic_DNA"/>
</dbReference>
<organism evidence="10 11">
    <name type="scientific">Chryseobacterium hagamense</name>
    <dbReference type="NCBI Taxonomy" id="395935"/>
    <lineage>
        <taxon>Bacteria</taxon>
        <taxon>Pseudomonadati</taxon>
        <taxon>Bacteroidota</taxon>
        <taxon>Flavobacteriia</taxon>
        <taxon>Flavobacteriales</taxon>
        <taxon>Weeksellaceae</taxon>
        <taxon>Chryseobacterium group</taxon>
        <taxon>Chryseobacterium</taxon>
    </lineage>
</organism>
<dbReference type="Gene3D" id="3.20.20.70">
    <property type="entry name" value="Aldolase class I"/>
    <property type="match status" value="1"/>
</dbReference>
<feature type="domain" description="Glycosyl-hydrolase 97 C-terminal oligomerisation" evidence="9">
    <location>
        <begin position="559"/>
        <end position="645"/>
    </location>
</feature>
<evidence type="ECO:0000313" key="11">
    <source>
        <dbReference type="Proteomes" id="UP000321863"/>
    </source>
</evidence>
<dbReference type="InterPro" id="IPR013785">
    <property type="entry name" value="Aldolase_TIM"/>
</dbReference>
<keyword evidence="5" id="KW-0326">Glycosidase</keyword>
<dbReference type="InterPro" id="IPR019563">
    <property type="entry name" value="GH97_catalytic"/>
</dbReference>
<protein>
    <submittedName>
        <fullName evidence="10">Alpha-glucosidase</fullName>
    </submittedName>
</protein>
<evidence type="ECO:0000259" key="9">
    <source>
        <dbReference type="Pfam" id="PF14509"/>
    </source>
</evidence>
<comment type="cofactor">
    <cofactor evidence="1">
        <name>Ca(2+)</name>
        <dbReference type="ChEBI" id="CHEBI:29108"/>
    </cofactor>
</comment>
<dbReference type="Gene3D" id="2.60.40.1180">
    <property type="entry name" value="Golgi alpha-mannosidase II"/>
    <property type="match status" value="1"/>
</dbReference>
<dbReference type="Proteomes" id="UP000321863">
    <property type="component" value="Unassembled WGS sequence"/>
</dbReference>
<evidence type="ECO:0000256" key="4">
    <source>
        <dbReference type="ARBA" id="ARBA00022837"/>
    </source>
</evidence>